<keyword evidence="3" id="KW-1185">Reference proteome</keyword>
<accession>A0A6P7FHA3</accession>
<name>A0A6P7FHA3_DIAVI</name>
<feature type="signal peptide" evidence="1">
    <location>
        <begin position="1"/>
        <end position="27"/>
    </location>
</feature>
<organism evidence="4">
    <name type="scientific">Diabrotica virgifera virgifera</name>
    <name type="common">western corn rootworm</name>
    <dbReference type="NCBI Taxonomy" id="50390"/>
    <lineage>
        <taxon>Eukaryota</taxon>
        <taxon>Metazoa</taxon>
        <taxon>Ecdysozoa</taxon>
        <taxon>Arthropoda</taxon>
        <taxon>Hexapoda</taxon>
        <taxon>Insecta</taxon>
        <taxon>Pterygota</taxon>
        <taxon>Neoptera</taxon>
        <taxon>Endopterygota</taxon>
        <taxon>Coleoptera</taxon>
        <taxon>Polyphaga</taxon>
        <taxon>Cucujiformia</taxon>
        <taxon>Chrysomeloidea</taxon>
        <taxon>Chrysomelidae</taxon>
        <taxon>Galerucinae</taxon>
        <taxon>Diabroticina</taxon>
        <taxon>Diabroticites</taxon>
        <taxon>Diabrotica</taxon>
    </lineage>
</organism>
<protein>
    <submittedName>
        <fullName evidence="4">Uncharacterized protein LOC114328045</fullName>
    </submittedName>
</protein>
<keyword evidence="1" id="KW-0732">Signal</keyword>
<reference evidence="2" key="2">
    <citation type="submission" date="2025-05" db="UniProtKB">
        <authorList>
            <consortium name="EnsemblMetazoa"/>
        </authorList>
    </citation>
    <scope>IDENTIFICATION</scope>
</reference>
<sequence length="125" mass="13618">MLKIIIFLSSVVALGTGLHCFVSLCEGDHCNKPQLPYGNVTECRDNGHASDVACTTMVMKDYGQIRVVRGCGLDPKKKFNGVICPYDASCDYCYTDLCNSAPPTNMNVVTIISTIFLVALPLCKF</sequence>
<dbReference type="Proteomes" id="UP001652700">
    <property type="component" value="Unplaced"/>
</dbReference>
<gene>
    <name evidence="4" type="primary">LOC114328045</name>
</gene>
<dbReference type="EnsemblMetazoa" id="XM_028276789.2">
    <property type="protein sequence ID" value="XP_028132590.1"/>
    <property type="gene ID" value="LOC114328045"/>
</dbReference>
<proteinExistence type="predicted"/>
<dbReference type="GeneID" id="114328045"/>
<dbReference type="RefSeq" id="XP_028132590.1">
    <property type="nucleotide sequence ID" value="XM_028276789.1"/>
</dbReference>
<evidence type="ECO:0000313" key="4">
    <source>
        <dbReference type="RefSeq" id="XP_028132590.1"/>
    </source>
</evidence>
<dbReference type="InParanoid" id="A0A6P7FHA3"/>
<evidence type="ECO:0000313" key="2">
    <source>
        <dbReference type="EnsemblMetazoa" id="XP_028132590.1"/>
    </source>
</evidence>
<reference evidence="4" key="1">
    <citation type="submission" date="2025-04" db="UniProtKB">
        <authorList>
            <consortium name="RefSeq"/>
        </authorList>
    </citation>
    <scope>IDENTIFICATION</scope>
    <source>
        <tissue evidence="4">Whole insect</tissue>
    </source>
</reference>
<evidence type="ECO:0000256" key="1">
    <source>
        <dbReference type="SAM" id="SignalP"/>
    </source>
</evidence>
<dbReference type="AlphaFoldDB" id="A0A6P7FHA3"/>
<dbReference type="KEGG" id="dvv:114328045"/>
<feature type="chain" id="PRO_5027730193" evidence="1">
    <location>
        <begin position="28"/>
        <end position="125"/>
    </location>
</feature>
<evidence type="ECO:0000313" key="3">
    <source>
        <dbReference type="Proteomes" id="UP001652700"/>
    </source>
</evidence>